<comment type="caution">
    <text evidence="3">The sequence shown here is derived from an EMBL/GenBank/DDBJ whole genome shotgun (WGS) entry which is preliminary data.</text>
</comment>
<proteinExistence type="predicted"/>
<evidence type="ECO:0000256" key="2">
    <source>
        <dbReference type="SAM" id="SignalP"/>
    </source>
</evidence>
<gene>
    <name evidence="3" type="ORF">THAOC_08900</name>
</gene>
<dbReference type="AlphaFoldDB" id="K0STV3"/>
<keyword evidence="4" id="KW-1185">Reference proteome</keyword>
<name>K0STV3_THAOC</name>
<dbReference type="Proteomes" id="UP000266841">
    <property type="component" value="Unassembled WGS sequence"/>
</dbReference>
<protein>
    <submittedName>
        <fullName evidence="3">Uncharacterized protein</fullName>
    </submittedName>
</protein>
<evidence type="ECO:0000313" key="3">
    <source>
        <dbReference type="EMBL" id="EJK69808.1"/>
    </source>
</evidence>
<dbReference type="EMBL" id="AGNL01009526">
    <property type="protein sequence ID" value="EJK69808.1"/>
    <property type="molecule type" value="Genomic_DNA"/>
</dbReference>
<feature type="signal peptide" evidence="2">
    <location>
        <begin position="1"/>
        <end position="20"/>
    </location>
</feature>
<feature type="compositionally biased region" description="Basic residues" evidence="1">
    <location>
        <begin position="63"/>
        <end position="77"/>
    </location>
</feature>
<feature type="chain" id="PRO_5003837442" evidence="2">
    <location>
        <begin position="21"/>
        <end position="100"/>
    </location>
</feature>
<evidence type="ECO:0000313" key="4">
    <source>
        <dbReference type="Proteomes" id="UP000266841"/>
    </source>
</evidence>
<organism evidence="3 4">
    <name type="scientific">Thalassiosira oceanica</name>
    <name type="common">Marine diatom</name>
    <dbReference type="NCBI Taxonomy" id="159749"/>
    <lineage>
        <taxon>Eukaryota</taxon>
        <taxon>Sar</taxon>
        <taxon>Stramenopiles</taxon>
        <taxon>Ochrophyta</taxon>
        <taxon>Bacillariophyta</taxon>
        <taxon>Coscinodiscophyceae</taxon>
        <taxon>Thalassiosirophycidae</taxon>
        <taxon>Thalassiosirales</taxon>
        <taxon>Thalassiosiraceae</taxon>
        <taxon>Thalassiosira</taxon>
    </lineage>
</organism>
<keyword evidence="2" id="KW-0732">Signal</keyword>
<sequence length="100" mass="10320">MKTFHAIILASILLLQHARSFVLIVPITSGPTLNNKQSKAAGIGGMGGIKELSSGGLGAAKIGGKKGKKPAAKKATNKKAPAAGAKKEKPNFFIKTPWSK</sequence>
<feature type="region of interest" description="Disordered" evidence="1">
    <location>
        <begin position="61"/>
        <end position="100"/>
    </location>
</feature>
<accession>K0STV3</accession>
<evidence type="ECO:0000256" key="1">
    <source>
        <dbReference type="SAM" id="MobiDB-lite"/>
    </source>
</evidence>
<reference evidence="3 4" key="1">
    <citation type="journal article" date="2012" name="Genome Biol.">
        <title>Genome and low-iron response of an oceanic diatom adapted to chronic iron limitation.</title>
        <authorList>
            <person name="Lommer M."/>
            <person name="Specht M."/>
            <person name="Roy A.S."/>
            <person name="Kraemer L."/>
            <person name="Andreson R."/>
            <person name="Gutowska M.A."/>
            <person name="Wolf J."/>
            <person name="Bergner S.V."/>
            <person name="Schilhabel M.B."/>
            <person name="Klostermeier U.C."/>
            <person name="Beiko R.G."/>
            <person name="Rosenstiel P."/>
            <person name="Hippler M."/>
            <person name="Laroche J."/>
        </authorList>
    </citation>
    <scope>NUCLEOTIDE SEQUENCE [LARGE SCALE GENOMIC DNA]</scope>
    <source>
        <strain evidence="3 4">CCMP1005</strain>
    </source>
</reference>